<protein>
    <submittedName>
        <fullName evidence="4">Uncharacterized protein</fullName>
    </submittedName>
</protein>
<sequence>DVIVNKDTKEVKSAPYKVPLPSLSQIALGNNPLVADCSGTATSDGVKRSGPPDVTDAPAVIYQGSLVDVAQNLSQLRRMESEQKAMEQRNVALEKDLKSAKETREILEKKKRRLEDDVDKYKKRLHDAEKCLKNSQDDTVQLKTAMQECKKMGEKMVHLVDKVMPSLVKEGKKSSSSPKKDTPKKVEASKSEDQPNSLGKDEENPAATNGEQETNLEE</sequence>
<keyword evidence="1" id="KW-0175">Coiled coil</keyword>
<feature type="compositionally biased region" description="Basic and acidic residues" evidence="2">
    <location>
        <begin position="169"/>
        <end position="203"/>
    </location>
</feature>
<feature type="region of interest" description="Disordered" evidence="2">
    <location>
        <begin position="161"/>
        <end position="218"/>
    </location>
</feature>
<evidence type="ECO:0000313" key="4">
    <source>
        <dbReference type="WBParaSite" id="PSAMB.scaffold14954size1729.g36310.t1"/>
    </source>
</evidence>
<organism evidence="3 4">
    <name type="scientific">Plectus sambesii</name>
    <dbReference type="NCBI Taxonomy" id="2011161"/>
    <lineage>
        <taxon>Eukaryota</taxon>
        <taxon>Metazoa</taxon>
        <taxon>Ecdysozoa</taxon>
        <taxon>Nematoda</taxon>
        <taxon>Chromadorea</taxon>
        <taxon>Plectida</taxon>
        <taxon>Plectina</taxon>
        <taxon>Plectoidea</taxon>
        <taxon>Plectidae</taxon>
        <taxon>Plectus</taxon>
    </lineage>
</organism>
<dbReference type="SUPFAM" id="SSF57997">
    <property type="entry name" value="Tropomyosin"/>
    <property type="match status" value="1"/>
</dbReference>
<dbReference type="AlphaFoldDB" id="A0A914V620"/>
<dbReference type="Proteomes" id="UP000887566">
    <property type="component" value="Unplaced"/>
</dbReference>
<evidence type="ECO:0000256" key="2">
    <source>
        <dbReference type="SAM" id="MobiDB-lite"/>
    </source>
</evidence>
<evidence type="ECO:0000256" key="1">
    <source>
        <dbReference type="SAM" id="Coils"/>
    </source>
</evidence>
<accession>A0A914V620</accession>
<evidence type="ECO:0000313" key="3">
    <source>
        <dbReference type="Proteomes" id="UP000887566"/>
    </source>
</evidence>
<dbReference type="WBParaSite" id="PSAMB.scaffold14954size1729.g36310.t1">
    <property type="protein sequence ID" value="PSAMB.scaffold14954size1729.g36310.t1"/>
    <property type="gene ID" value="PSAMB.scaffold14954size1729.g36310"/>
</dbReference>
<name>A0A914V620_9BILA</name>
<feature type="compositionally biased region" description="Polar residues" evidence="2">
    <location>
        <begin position="206"/>
        <end position="218"/>
    </location>
</feature>
<feature type="coiled-coil region" evidence="1">
    <location>
        <begin position="69"/>
        <end position="138"/>
    </location>
</feature>
<keyword evidence="3" id="KW-1185">Reference proteome</keyword>
<proteinExistence type="predicted"/>
<reference evidence="4" key="1">
    <citation type="submission" date="2022-11" db="UniProtKB">
        <authorList>
            <consortium name="WormBaseParasite"/>
        </authorList>
    </citation>
    <scope>IDENTIFICATION</scope>
</reference>